<evidence type="ECO:0000256" key="1">
    <source>
        <dbReference type="ARBA" id="ARBA00008761"/>
    </source>
</evidence>
<dbReference type="AlphaFoldDB" id="A0A0U3FFS7"/>
<dbReference type="RefSeq" id="WP_011277395.1">
    <property type="nucleotide sequence ID" value="NZ_BHWZ01000001.1"/>
</dbReference>
<evidence type="ECO:0000313" key="7">
    <source>
        <dbReference type="EMBL" id="ALU29163.1"/>
    </source>
</evidence>
<evidence type="ECO:0000256" key="2">
    <source>
        <dbReference type="ARBA" id="ARBA00022578"/>
    </source>
</evidence>
<dbReference type="GO" id="GO:0003677">
    <property type="term" value="F:DNA binding"/>
    <property type="evidence" value="ECO:0007669"/>
    <property type="project" value="UniProtKB-KW"/>
</dbReference>
<evidence type="ECO:0000313" key="8">
    <source>
        <dbReference type="EMBL" id="ALU31888.1"/>
    </source>
</evidence>
<proteinExistence type="inferred from homology"/>
<name>A0A0U3FFS7_9CREN</name>
<keyword evidence="4" id="KW-0233">DNA recombination</keyword>
<dbReference type="EMBL" id="CP013695">
    <property type="protein sequence ID" value="ALU31888.1"/>
    <property type="molecule type" value="Genomic_DNA"/>
</dbReference>
<dbReference type="GO" id="GO:0032196">
    <property type="term" value="P:transposition"/>
    <property type="evidence" value="ECO:0007669"/>
    <property type="project" value="UniProtKB-KW"/>
</dbReference>
<dbReference type="InterPro" id="IPR001959">
    <property type="entry name" value="Transposase"/>
</dbReference>
<dbReference type="GO" id="GO:0006310">
    <property type="term" value="P:DNA recombination"/>
    <property type="evidence" value="ECO:0007669"/>
    <property type="project" value="UniProtKB-KW"/>
</dbReference>
<dbReference type="NCBIfam" id="NF040570">
    <property type="entry name" value="guided_TnpB"/>
    <property type="match status" value="1"/>
</dbReference>
<reference evidence="9 10" key="1">
    <citation type="submission" date="2015-12" db="EMBL/GenBank/DDBJ databases">
        <title>A stable core within a dynamic pangenome in Sulfolobus acidocaldarius.</title>
        <authorList>
            <person name="Anderson R."/>
            <person name="Kouris A."/>
            <person name="Seward C."/>
            <person name="Campbell K."/>
            <person name="Whitaker R."/>
        </authorList>
    </citation>
    <scope>NUCLEOTIDE SEQUENCE [LARGE SCALE GENOMIC DNA]</scope>
    <source>
        <strain evidence="7 10">GG12-C01-09</strain>
        <strain evidence="8 9">NG05B_CO5_07</strain>
    </source>
</reference>
<evidence type="ECO:0000259" key="6">
    <source>
        <dbReference type="Pfam" id="PF07282"/>
    </source>
</evidence>
<dbReference type="OMA" id="DTHWSVE"/>
<comment type="similarity">
    <text evidence="1">In the C-terminal section; belongs to the transposase 35 family.</text>
</comment>
<accession>A0A0U3FFS7</accession>
<sequence>MKRSNIVRLVVSKDVGKKLRELATWTAKCWNEVNWLRMQQFKEGKMVDFNDTEKVVYAKYKEYLKVNAQQVCRKNAEAWRSFFSLMKDKKDGKLPSWFKPRPPGYWKDKRGSYKLLILIRNDRYTVDENARTIYLKDFGLTLHFKGKLKWKGKQGRLEIFHNGLHWCASIPVEVEVNAKPKGNGIAGVDLGIVNLATVVFDDSSWVLFKGGSVLSEYENYSRKIAITQKKLSLHKQERSKRLKALFLKRKRFLKHVLNSMARKTVETAYEKGVSIIKVGYPKEISKHHGNKLTVNFWNYNYVIRRMQEVSEEYGIKVETVNEAYTSIVCSLCGEAHENGRIHRGLFKCPHIGKVVNADLNGAINILHIPKSRGGWSEGNSTKGIGVKWLKTQPVVYHWTSGAGWVFKSPTSCEAMGMKVVNHRPVNRPRGTLTL</sequence>
<evidence type="ECO:0000256" key="3">
    <source>
        <dbReference type="ARBA" id="ARBA00023125"/>
    </source>
</evidence>
<feature type="domain" description="Probable transposase IS891/IS1136/IS1341" evidence="5">
    <location>
        <begin position="169"/>
        <end position="284"/>
    </location>
</feature>
<dbReference type="GeneID" id="14551013"/>
<keyword evidence="3" id="KW-0238">DNA-binding</keyword>
<dbReference type="Proteomes" id="UP000060043">
    <property type="component" value="Chromosome"/>
</dbReference>
<evidence type="ECO:0000313" key="10">
    <source>
        <dbReference type="Proteomes" id="UP000065473"/>
    </source>
</evidence>
<gene>
    <name evidence="7" type="ORF">ATY89_03890</name>
    <name evidence="8" type="ORF">ATZ20_06915</name>
</gene>
<protein>
    <submittedName>
        <fullName evidence="7">Transposase</fullName>
    </submittedName>
</protein>
<dbReference type="EMBL" id="CP013694">
    <property type="protein sequence ID" value="ALU29163.1"/>
    <property type="molecule type" value="Genomic_DNA"/>
</dbReference>
<evidence type="ECO:0000259" key="5">
    <source>
        <dbReference type="Pfam" id="PF01385"/>
    </source>
</evidence>
<dbReference type="InterPro" id="IPR010095">
    <property type="entry name" value="Cas12f1-like_TNB"/>
</dbReference>
<evidence type="ECO:0000256" key="4">
    <source>
        <dbReference type="ARBA" id="ARBA00023172"/>
    </source>
</evidence>
<dbReference type="Pfam" id="PF01385">
    <property type="entry name" value="OrfB_IS605"/>
    <property type="match status" value="1"/>
</dbReference>
<keyword evidence="2" id="KW-0815">Transposition</keyword>
<organism evidence="7 10">
    <name type="scientific">Sulfolobus acidocaldarius</name>
    <dbReference type="NCBI Taxonomy" id="2285"/>
    <lineage>
        <taxon>Archaea</taxon>
        <taxon>Thermoproteota</taxon>
        <taxon>Thermoprotei</taxon>
        <taxon>Sulfolobales</taxon>
        <taxon>Sulfolobaceae</taxon>
        <taxon>Sulfolobus</taxon>
    </lineage>
</organism>
<dbReference type="Proteomes" id="UP000065473">
    <property type="component" value="Chromosome"/>
</dbReference>
<dbReference type="Pfam" id="PF07282">
    <property type="entry name" value="Cas12f1-like_TNB"/>
    <property type="match status" value="1"/>
</dbReference>
<feature type="domain" description="Cas12f1-like TNB" evidence="6">
    <location>
        <begin position="301"/>
        <end position="365"/>
    </location>
</feature>
<evidence type="ECO:0000313" key="9">
    <source>
        <dbReference type="Proteomes" id="UP000060043"/>
    </source>
</evidence>
<dbReference type="OrthoDB" id="43512at2157"/>